<dbReference type="EC" id="3.5.1.25" evidence="10"/>
<keyword evidence="2 8" id="KW-0479">Metal-binding</keyword>
<dbReference type="GO" id="GO:0006046">
    <property type="term" value="P:N-acetylglucosamine catabolic process"/>
    <property type="evidence" value="ECO:0007669"/>
    <property type="project" value="TreeGrafter"/>
</dbReference>
<evidence type="ECO:0000256" key="5">
    <source>
        <dbReference type="PIRNR" id="PIRNR038994"/>
    </source>
</evidence>
<reference evidence="10 11" key="1">
    <citation type="submission" date="2020-07" db="EMBL/GenBank/DDBJ databases">
        <title>Sequencing the genomes of 1000 actinobacteria strains.</title>
        <authorList>
            <person name="Klenk H.-P."/>
        </authorList>
    </citation>
    <scope>NUCLEOTIDE SEQUENCE [LARGE SCALE GENOMIC DNA]</scope>
    <source>
        <strain evidence="10 11">DSM 100723</strain>
    </source>
</reference>
<comment type="caution">
    <text evidence="10">The sequence shown here is derived from an EMBL/GenBank/DDBJ whole genome shotgun (WGS) entry which is preliminary data.</text>
</comment>
<dbReference type="Proteomes" id="UP000523079">
    <property type="component" value="Unassembled WGS sequence"/>
</dbReference>
<feature type="binding site" evidence="8">
    <location>
        <position position="212"/>
    </location>
    <ligand>
        <name>Zn(2+)</name>
        <dbReference type="ChEBI" id="CHEBI:29105"/>
    </ligand>
</feature>
<evidence type="ECO:0000256" key="4">
    <source>
        <dbReference type="ARBA" id="ARBA00023277"/>
    </source>
</evidence>
<evidence type="ECO:0000256" key="7">
    <source>
        <dbReference type="PIRSR" id="PIRSR038994-2"/>
    </source>
</evidence>
<dbReference type="RefSeq" id="WP_182560206.1">
    <property type="nucleotide sequence ID" value="NZ_JACGWT010000003.1"/>
</dbReference>
<evidence type="ECO:0000313" key="10">
    <source>
        <dbReference type="EMBL" id="MBA8794662.1"/>
    </source>
</evidence>
<organism evidence="10 11">
    <name type="scientific">Microlunatus kandeliicorticis</name>
    <dbReference type="NCBI Taxonomy" id="1759536"/>
    <lineage>
        <taxon>Bacteria</taxon>
        <taxon>Bacillati</taxon>
        <taxon>Actinomycetota</taxon>
        <taxon>Actinomycetes</taxon>
        <taxon>Propionibacteriales</taxon>
        <taxon>Propionibacteriaceae</taxon>
        <taxon>Microlunatus</taxon>
    </lineage>
</organism>
<feature type="binding site" evidence="7">
    <location>
        <position position="247"/>
    </location>
    <ligand>
        <name>substrate</name>
    </ligand>
</feature>
<sequence>MRIRTRHLATGTQVIDDAVITIEDGDVVAVGPADPATAADQPVDHDHDGWVLPGFVDTHVHGGGGADYARGDADEIRRAAAYHRAHGTTSTFASLVTAEIDELVDQLGVVVPLVRSGELAGIHLEGPFLSPAKRGAHEPSLLRPPDPESIERLLEAGQGCLSMITIAPELPGALDAIRRLRAAGVTAAIGHTDGDERTTLAGLDAGATAATHLFNAMRSIHHRAPGPVPRLLTDERCLVELICDGVHTHPEVLAMAFAAAGPDRFALVTDAMVATGMSDGDYALGGLDVRVQSGVARLRNPDGTLGSIAGSTLGTGGAVQVLHREVGLGFADLAAVAAATPARWHGLDRVGVLEPGRRADLVLLDDDAGLVRVMQNGRWVEEETR</sequence>
<dbReference type="SUPFAM" id="SSF51556">
    <property type="entry name" value="Metallo-dependent hydrolases"/>
    <property type="match status" value="1"/>
</dbReference>
<evidence type="ECO:0000313" key="11">
    <source>
        <dbReference type="Proteomes" id="UP000523079"/>
    </source>
</evidence>
<feature type="domain" description="Amidohydrolase-related" evidence="9">
    <location>
        <begin position="50"/>
        <end position="380"/>
    </location>
</feature>
<evidence type="ECO:0000256" key="8">
    <source>
        <dbReference type="PIRSR" id="PIRSR038994-3"/>
    </source>
</evidence>
<comment type="cofactor">
    <cofactor evidence="8">
        <name>a divalent metal cation</name>
        <dbReference type="ChEBI" id="CHEBI:60240"/>
    </cofactor>
    <text evidence="8">Binds 1 divalent metal cation per subunit.</text>
</comment>
<feature type="binding site" evidence="8">
    <location>
        <position position="125"/>
    </location>
    <ligand>
        <name>Zn(2+)</name>
        <dbReference type="ChEBI" id="CHEBI:29105"/>
    </ligand>
</feature>
<keyword evidence="4 5" id="KW-0119">Carbohydrate metabolism</keyword>
<dbReference type="InterPro" id="IPR003764">
    <property type="entry name" value="GlcNAc_6-P_deAcase"/>
</dbReference>
<comment type="similarity">
    <text evidence="1 5">Belongs to the metallo-dependent hydrolases superfamily. NagA family.</text>
</comment>
<evidence type="ECO:0000256" key="6">
    <source>
        <dbReference type="PIRSR" id="PIRSR038994-1"/>
    </source>
</evidence>
<dbReference type="Pfam" id="PF01979">
    <property type="entry name" value="Amidohydro_1"/>
    <property type="match status" value="1"/>
</dbReference>
<feature type="binding site" evidence="7">
    <location>
        <position position="223"/>
    </location>
    <ligand>
        <name>substrate</name>
    </ligand>
</feature>
<feature type="binding site" evidence="7">
    <location>
        <begin position="215"/>
        <end position="216"/>
    </location>
    <ligand>
        <name>substrate</name>
    </ligand>
</feature>
<dbReference type="AlphaFoldDB" id="A0A7W3ISW6"/>
<evidence type="ECO:0000256" key="2">
    <source>
        <dbReference type="ARBA" id="ARBA00022723"/>
    </source>
</evidence>
<dbReference type="InterPro" id="IPR032466">
    <property type="entry name" value="Metal_Hydrolase"/>
</dbReference>
<feature type="binding site" evidence="7">
    <location>
        <position position="136"/>
    </location>
    <ligand>
        <name>substrate</name>
    </ligand>
</feature>
<dbReference type="InterPro" id="IPR011059">
    <property type="entry name" value="Metal-dep_hydrolase_composite"/>
</dbReference>
<dbReference type="CDD" id="cd00854">
    <property type="entry name" value="NagA"/>
    <property type="match status" value="1"/>
</dbReference>
<dbReference type="PANTHER" id="PTHR11113">
    <property type="entry name" value="N-ACETYLGLUCOSAMINE-6-PHOSPHATE DEACETYLASE"/>
    <property type="match status" value="1"/>
</dbReference>
<dbReference type="EMBL" id="JACGWT010000003">
    <property type="protein sequence ID" value="MBA8794662.1"/>
    <property type="molecule type" value="Genomic_DNA"/>
</dbReference>
<gene>
    <name evidence="10" type="ORF">FHX74_002281</name>
</gene>
<feature type="binding site" evidence="7">
    <location>
        <begin position="308"/>
        <end position="310"/>
    </location>
    <ligand>
        <name>substrate</name>
    </ligand>
</feature>
<evidence type="ECO:0000256" key="3">
    <source>
        <dbReference type="ARBA" id="ARBA00022801"/>
    </source>
</evidence>
<dbReference type="InterPro" id="IPR006680">
    <property type="entry name" value="Amidohydro-rel"/>
</dbReference>
<dbReference type="PANTHER" id="PTHR11113:SF14">
    <property type="entry name" value="N-ACETYLGLUCOSAMINE-6-PHOSPHATE DEACETYLASE"/>
    <property type="match status" value="1"/>
</dbReference>
<dbReference type="Gene3D" id="2.30.40.10">
    <property type="entry name" value="Urease, subunit C, domain 1"/>
    <property type="match status" value="1"/>
</dbReference>
<dbReference type="PIRSF" id="PIRSF038994">
    <property type="entry name" value="NagA"/>
    <property type="match status" value="1"/>
</dbReference>
<evidence type="ECO:0000256" key="1">
    <source>
        <dbReference type="ARBA" id="ARBA00010716"/>
    </source>
</evidence>
<name>A0A7W3ISW6_9ACTN</name>
<protein>
    <submittedName>
        <fullName evidence="10">N-acetylglucosamine-6-phosphate deacetylase</fullName>
        <ecNumber evidence="10">3.5.1.25</ecNumber>
    </submittedName>
</protein>
<proteinExistence type="inferred from homology"/>
<keyword evidence="3 5" id="KW-0378">Hydrolase</keyword>
<feature type="binding site" evidence="8">
    <location>
        <position position="191"/>
    </location>
    <ligand>
        <name>Zn(2+)</name>
        <dbReference type="ChEBI" id="CHEBI:29105"/>
    </ligand>
</feature>
<keyword evidence="11" id="KW-1185">Reference proteome</keyword>
<dbReference type="GO" id="GO:0008448">
    <property type="term" value="F:N-acetylglucosamine-6-phosphate deacetylase activity"/>
    <property type="evidence" value="ECO:0007669"/>
    <property type="project" value="UniProtKB-EC"/>
</dbReference>
<accession>A0A7W3ISW6</accession>
<dbReference type="Gene3D" id="3.20.20.140">
    <property type="entry name" value="Metal-dependent hydrolases"/>
    <property type="match status" value="1"/>
</dbReference>
<dbReference type="GO" id="GO:0046872">
    <property type="term" value="F:metal ion binding"/>
    <property type="evidence" value="ECO:0007669"/>
    <property type="project" value="UniProtKB-KW"/>
</dbReference>
<dbReference type="SUPFAM" id="SSF51338">
    <property type="entry name" value="Composite domain of metallo-dependent hydrolases"/>
    <property type="match status" value="1"/>
</dbReference>
<dbReference type="NCBIfam" id="TIGR00221">
    <property type="entry name" value="nagA"/>
    <property type="match status" value="1"/>
</dbReference>
<feature type="active site" description="Proton donor/acceptor" evidence="6">
    <location>
        <position position="270"/>
    </location>
</feature>
<evidence type="ECO:0000259" key="9">
    <source>
        <dbReference type="Pfam" id="PF01979"/>
    </source>
</evidence>